<dbReference type="GO" id="GO:0015074">
    <property type="term" value="P:DNA integration"/>
    <property type="evidence" value="ECO:0007669"/>
    <property type="project" value="UniProtKB-KW"/>
</dbReference>
<keyword evidence="3" id="KW-0238">DNA-binding</keyword>
<dbReference type="InterPro" id="IPR002104">
    <property type="entry name" value="Integrase_catalytic"/>
</dbReference>
<comment type="caution">
    <text evidence="6">The sequence shown here is derived from an EMBL/GenBank/DDBJ whole genome shotgun (WGS) entry which is preliminary data.</text>
</comment>
<reference evidence="6" key="1">
    <citation type="submission" date="2020-10" db="EMBL/GenBank/DDBJ databases">
        <title>Connecting structure to function with the recovery of over 1000 high-quality activated sludge metagenome-assembled genomes encoding full-length rRNA genes using long-read sequencing.</title>
        <authorList>
            <person name="Singleton C.M."/>
            <person name="Petriglieri F."/>
            <person name="Kristensen J.M."/>
            <person name="Kirkegaard R.H."/>
            <person name="Michaelsen T.Y."/>
            <person name="Andersen M.H."/>
            <person name="Karst S.M."/>
            <person name="Dueholm M.S."/>
            <person name="Nielsen P.H."/>
            <person name="Albertsen M."/>
        </authorList>
    </citation>
    <scope>NUCLEOTIDE SEQUENCE</scope>
    <source>
        <strain evidence="6">Bjer_18-Q3-R1-45_BAT3C.347</strain>
    </source>
</reference>
<proteinExistence type="inferred from homology"/>
<evidence type="ECO:0000256" key="2">
    <source>
        <dbReference type="ARBA" id="ARBA00022908"/>
    </source>
</evidence>
<dbReference type="InterPro" id="IPR050090">
    <property type="entry name" value="Tyrosine_recombinase_XerCD"/>
</dbReference>
<dbReference type="InterPro" id="IPR011010">
    <property type="entry name" value="DNA_brk_join_enz"/>
</dbReference>
<accession>A0A9D7E8C4</accession>
<evidence type="ECO:0000313" key="7">
    <source>
        <dbReference type="Proteomes" id="UP000807785"/>
    </source>
</evidence>
<evidence type="ECO:0000259" key="5">
    <source>
        <dbReference type="PROSITE" id="PS51898"/>
    </source>
</evidence>
<evidence type="ECO:0000313" key="6">
    <source>
        <dbReference type="EMBL" id="MBK6974675.1"/>
    </source>
</evidence>
<comment type="similarity">
    <text evidence="1">Belongs to the 'phage' integrase family.</text>
</comment>
<dbReference type="EMBL" id="JADJEV010000004">
    <property type="protein sequence ID" value="MBK6974675.1"/>
    <property type="molecule type" value="Genomic_DNA"/>
</dbReference>
<dbReference type="GO" id="GO:0006310">
    <property type="term" value="P:DNA recombination"/>
    <property type="evidence" value="ECO:0007669"/>
    <property type="project" value="UniProtKB-KW"/>
</dbReference>
<evidence type="ECO:0000256" key="1">
    <source>
        <dbReference type="ARBA" id="ARBA00008857"/>
    </source>
</evidence>
<dbReference type="Proteomes" id="UP000807785">
    <property type="component" value="Unassembled WGS sequence"/>
</dbReference>
<name>A0A9D7E8C4_9PROT</name>
<dbReference type="InterPro" id="IPR013762">
    <property type="entry name" value="Integrase-like_cat_sf"/>
</dbReference>
<dbReference type="GO" id="GO:0003677">
    <property type="term" value="F:DNA binding"/>
    <property type="evidence" value="ECO:0007669"/>
    <property type="project" value="UniProtKB-KW"/>
</dbReference>
<dbReference type="PANTHER" id="PTHR30349:SF41">
    <property type="entry name" value="INTEGRASE_RECOMBINASE PROTEIN MJ0367-RELATED"/>
    <property type="match status" value="1"/>
</dbReference>
<dbReference type="AlphaFoldDB" id="A0A9D7E8C4"/>
<protein>
    <submittedName>
        <fullName evidence="6">Tyrosine-type recombinase/integrase</fullName>
    </submittedName>
</protein>
<evidence type="ECO:0000256" key="3">
    <source>
        <dbReference type="ARBA" id="ARBA00023125"/>
    </source>
</evidence>
<keyword evidence="4" id="KW-0233">DNA recombination</keyword>
<dbReference type="Pfam" id="PF00589">
    <property type="entry name" value="Phage_integrase"/>
    <property type="match status" value="1"/>
</dbReference>
<dbReference type="SUPFAM" id="SSF56349">
    <property type="entry name" value="DNA breaking-rejoining enzymes"/>
    <property type="match status" value="1"/>
</dbReference>
<dbReference type="Gene3D" id="1.10.443.10">
    <property type="entry name" value="Intergrase catalytic core"/>
    <property type="match status" value="1"/>
</dbReference>
<evidence type="ECO:0000256" key="4">
    <source>
        <dbReference type="ARBA" id="ARBA00023172"/>
    </source>
</evidence>
<keyword evidence="2" id="KW-0229">DNA integration</keyword>
<dbReference type="CDD" id="cd00797">
    <property type="entry name" value="INT_RitB_C_like"/>
    <property type="match status" value="1"/>
</dbReference>
<sequence>MKSLRQAVLEYLALRRALGFKLRDAEDCLKDFVAFAEERGVTRITTRVALDWALSKPSARPERAAERLRAVRAFARHHIGIDPATEVPPAKLLPHRVHRRQPYLDTDDEVERLLARALCLPPQDGLRPWMYYCLLGLFSVTGMRLGEALRLDVTDVDLDQDVLTVRDSKFGKSRLIPIQASTRAVLLQYRDRRDRLLQGRVQRRFFVSGRGTPLIPSCVHRTFYVLLEQTGLFVVGDAQRPRLHDLRHRFAVRTLLQWYRNGDDVERRLPELSTYLGHTCIENTYWYLSAYPELMGHAVNRLEHRWEMKS</sequence>
<dbReference type="PROSITE" id="PS51898">
    <property type="entry name" value="TYR_RECOMBINASE"/>
    <property type="match status" value="1"/>
</dbReference>
<dbReference type="PANTHER" id="PTHR30349">
    <property type="entry name" value="PHAGE INTEGRASE-RELATED"/>
    <property type="match status" value="1"/>
</dbReference>
<feature type="domain" description="Tyr recombinase" evidence="5">
    <location>
        <begin position="99"/>
        <end position="300"/>
    </location>
</feature>
<organism evidence="6 7">
    <name type="scientific">Candidatus Methylophosphatis roskildensis</name>
    <dbReference type="NCBI Taxonomy" id="2899263"/>
    <lineage>
        <taxon>Bacteria</taxon>
        <taxon>Pseudomonadati</taxon>
        <taxon>Pseudomonadota</taxon>
        <taxon>Betaproteobacteria</taxon>
        <taxon>Nitrosomonadales</taxon>
        <taxon>Sterolibacteriaceae</taxon>
        <taxon>Candidatus Methylophosphatis</taxon>
    </lineage>
</organism>
<gene>
    <name evidence="6" type="ORF">IPH26_17640</name>
</gene>